<proteinExistence type="predicted"/>
<organism evidence="1 2">
    <name type="scientific">Entotheonella factor</name>
    <dbReference type="NCBI Taxonomy" id="1429438"/>
    <lineage>
        <taxon>Bacteria</taxon>
        <taxon>Pseudomonadati</taxon>
        <taxon>Nitrospinota/Tectimicrobiota group</taxon>
        <taxon>Candidatus Tectimicrobiota</taxon>
        <taxon>Candidatus Entotheonellia</taxon>
        <taxon>Candidatus Entotheonellales</taxon>
        <taxon>Candidatus Entotheonellaceae</taxon>
        <taxon>Candidatus Entotheonella</taxon>
    </lineage>
</organism>
<dbReference type="Proteomes" id="UP000019141">
    <property type="component" value="Unassembled WGS sequence"/>
</dbReference>
<accession>W4LYT6</accession>
<dbReference type="InterPro" id="IPR025634">
    <property type="entry name" value="DUF4292"/>
</dbReference>
<evidence type="ECO:0000313" key="1">
    <source>
        <dbReference type="EMBL" id="ETX02537.1"/>
    </source>
</evidence>
<name>W4LYT6_ENTF1</name>
<gene>
    <name evidence="1" type="ORF">ETSY1_03215</name>
</gene>
<dbReference type="PROSITE" id="PS51257">
    <property type="entry name" value="PROKAR_LIPOPROTEIN"/>
    <property type="match status" value="1"/>
</dbReference>
<dbReference type="Gene3D" id="2.50.20.10">
    <property type="entry name" value="Lipoprotein localisation LolA/LolB/LppX"/>
    <property type="match status" value="1"/>
</dbReference>
<evidence type="ECO:0008006" key="3">
    <source>
        <dbReference type="Google" id="ProtNLM"/>
    </source>
</evidence>
<dbReference type="EMBL" id="AZHW01000132">
    <property type="protein sequence ID" value="ETX02537.1"/>
    <property type="molecule type" value="Genomic_DNA"/>
</dbReference>
<protein>
    <recommendedName>
        <fullName evidence="3">DUF4292 domain-containing protein</fullName>
    </recommendedName>
</protein>
<dbReference type="AlphaFoldDB" id="W4LYT6"/>
<dbReference type="Pfam" id="PF14125">
    <property type="entry name" value="DUF4292"/>
    <property type="match status" value="1"/>
</dbReference>
<evidence type="ECO:0000313" key="2">
    <source>
        <dbReference type="Proteomes" id="UP000019141"/>
    </source>
</evidence>
<keyword evidence="2" id="KW-1185">Reference proteome</keyword>
<sequence>MVIYVRYVVLYLSVLILLLGGCQGFNRSGPQPPSRLIATTEPVWRHLQLRRRIYKTLRGLAELRLKAPRGGGTLDNTVFVLDRFSKARLEGIGPFGQPLFLYTFAEPQFALYLPQQQLVYTGGATPEPFERLIGLAIEPGLLPYVLMGDMPMTSWPAPGPLTYLASEGLYYWEGTAPPSPWHYRVWLDPYRLLPVRLELAAPAAHVQLKVMYDDFEQLDGLALPYRITMTQPQSRQRVVWTYREVELNAEVAESLFEIRIPPGAEHIELEEKQR</sequence>
<comment type="caution">
    <text evidence="1">The sequence shown here is derived from an EMBL/GenBank/DDBJ whole genome shotgun (WGS) entry which is preliminary data.</text>
</comment>
<dbReference type="HOGENOM" id="CLU_1014463_0_0_7"/>
<reference evidence="1 2" key="1">
    <citation type="journal article" date="2014" name="Nature">
        <title>An environmental bacterial taxon with a large and distinct metabolic repertoire.</title>
        <authorList>
            <person name="Wilson M.C."/>
            <person name="Mori T."/>
            <person name="Ruckert C."/>
            <person name="Uria A.R."/>
            <person name="Helf M.J."/>
            <person name="Takada K."/>
            <person name="Gernert C."/>
            <person name="Steffens U.A."/>
            <person name="Heycke N."/>
            <person name="Schmitt S."/>
            <person name="Rinke C."/>
            <person name="Helfrich E.J."/>
            <person name="Brachmann A.O."/>
            <person name="Gurgui C."/>
            <person name="Wakimoto T."/>
            <person name="Kracht M."/>
            <person name="Crusemann M."/>
            <person name="Hentschel U."/>
            <person name="Abe I."/>
            <person name="Matsunaga S."/>
            <person name="Kalinowski J."/>
            <person name="Takeyama H."/>
            <person name="Piel J."/>
        </authorList>
    </citation>
    <scope>NUCLEOTIDE SEQUENCE [LARGE SCALE GENOMIC DNA]</scope>
    <source>
        <strain evidence="2">TSY1</strain>
    </source>
</reference>